<dbReference type="Pfam" id="PF19081">
    <property type="entry name" value="Ig_7"/>
    <property type="match status" value="1"/>
</dbReference>
<dbReference type="Proteomes" id="UP000746690">
    <property type="component" value="Unassembled WGS sequence"/>
</dbReference>
<proteinExistence type="predicted"/>
<evidence type="ECO:0000259" key="1">
    <source>
        <dbReference type="Pfam" id="PF19081"/>
    </source>
</evidence>
<organism evidence="2 3">
    <name type="scientific">Flavivirga algicola</name>
    <dbReference type="NCBI Taxonomy" id="2729136"/>
    <lineage>
        <taxon>Bacteria</taxon>
        <taxon>Pseudomonadati</taxon>
        <taxon>Bacteroidota</taxon>
        <taxon>Flavobacteriia</taxon>
        <taxon>Flavobacteriales</taxon>
        <taxon>Flavobacteriaceae</taxon>
        <taxon>Flavivirga</taxon>
    </lineage>
</organism>
<dbReference type="InterPro" id="IPR044023">
    <property type="entry name" value="Ig_7"/>
</dbReference>
<sequence>MLKKILIFVLITSSLTKIQAQCNPPQTIVICDMTVVDGDGDGTPDGIINLYDEYNALPGVAPISPATGAWFDPNFSFALDETTGDLHLWDLSNASRTATDYQFTITNASCSTGPEVTLNLILGPFSGNALPVINADDVNIEICDLGSTPTDGCTLVSDIDLFQALESIPSPHLNGQWIYNGSSPNFISLVGSMLTVTIPYQQGPPLVDEETFEFTYRVSGFGPCNTTVETDVNVSVVRQVFSGFAQNQRICEADILNGIYDTDIDLTDDQFLLLEDVEGVWETDLFGQISSPIDSEINIRNIYDQIVATSPRFGCREVSFTYSVDQRSGVCSDAASTISFKLYEYIRPFSQQTNTPFEFCEDDASAPASVNLYNQLEFTTENGILYDYNNSSCTSWNFISGPSDLGLVSNTSGTPCSPSAGYTSSGQVNLLNADPGVYVFEYVVYPEYNCSSDSFQALNYRANICAPFDPQTGFCNAERAQVTLTIHPKNYAGEDTSGLEFCETDPTVANPLDLFTLLTTNGVDVIYRGALGTWVDTATGSPVTNPVTIPSVNNQQVFNYTYRTTTGSPNNCLDEANLSFTVFEEYQSGINRTIDVCNTSATLNLFDALGGSPNTTGTWSGPNGFTTTDHNAMFDPASSEAGDYTYTVPDNVNRVSTVICSGNSATVTVVLHQSSSAGNGGGYSVCRSDLQIDLIDYLDASADSGGIFVDLDASDRLTGSLLDVSQLVEGTYRFQYEIQGHDSCSLSTSIISIIVDEVDIPIASDQTFCANQGATVLDLQASNGIDFNWYDTATSTNPLPIGTVLVDGEDYYVTALDSNNCESESVQITVTILPLNHVDCESCFKDGVSANGDGENDVFDLCGLPNVFPNFELNIYNRFGSVVFKGNNNTPLFEGKSNVPLTIGDELPSGVYFYVFDPKDGTTDPIQGNFYLSR</sequence>
<evidence type="ECO:0000313" key="2">
    <source>
        <dbReference type="EMBL" id="NMH87334.1"/>
    </source>
</evidence>
<protein>
    <submittedName>
        <fullName evidence="2">Gliding motility-associated C-terminal domain-containing protein</fullName>
    </submittedName>
</protein>
<comment type="caution">
    <text evidence="2">The sequence shown here is derived from an EMBL/GenBank/DDBJ whole genome shotgun (WGS) entry which is preliminary data.</text>
</comment>
<dbReference type="EMBL" id="JABBHF010000003">
    <property type="protein sequence ID" value="NMH87334.1"/>
    <property type="molecule type" value="Genomic_DNA"/>
</dbReference>
<name>A0ABX1RYP8_9FLAO</name>
<dbReference type="RefSeq" id="WP_169671720.1">
    <property type="nucleotide sequence ID" value="NZ_JABBHF010000003.1"/>
</dbReference>
<keyword evidence="3" id="KW-1185">Reference proteome</keyword>
<accession>A0ABX1RYP8</accession>
<dbReference type="Pfam" id="PF13585">
    <property type="entry name" value="CHU_C"/>
    <property type="match status" value="1"/>
</dbReference>
<reference evidence="2 3" key="1">
    <citation type="submission" date="2020-04" db="EMBL/GenBank/DDBJ databases">
        <title>A Flavivirga sp. nov.</title>
        <authorList>
            <person name="Sun X."/>
        </authorList>
    </citation>
    <scope>NUCLEOTIDE SEQUENCE [LARGE SCALE GENOMIC DNA]</scope>
    <source>
        <strain evidence="2 3">Y03</strain>
    </source>
</reference>
<evidence type="ECO:0000313" key="3">
    <source>
        <dbReference type="Proteomes" id="UP000746690"/>
    </source>
</evidence>
<gene>
    <name evidence="2" type="ORF">HHX25_07450</name>
</gene>
<feature type="domain" description="Ig-like" evidence="1">
    <location>
        <begin position="762"/>
        <end position="834"/>
    </location>
</feature>